<dbReference type="GeneID" id="59160370"/>
<sequence>MVDLCAGLGLHLDPWQVEALEVMLGEKENGDWAARTFGLSVARQQGKSSVAVARILAGILLFDEQLVVLSAQATDTAKQVFQRLIDVVEDNPSLKARVDKVNQAPGREVIRFKTGQQVLLKARSTQGMRGFSADLVICDEGQILTADSWAALLPTLSARPNPQVLVLGTPPSDTAGAGAVFAKIRAAGMRGAAGEPVEGTAWLEWSAEAEDDLDDEDTWRKANPAYPYRIPREAVLAERASMSDHEFRQERLGVWASAASRGVVPTLAWEDAADEHSRAVDRLALGVEVGPDLAWASVSVAGQRADGAWHVELVADQNTKGRGVGWVVPLVEQLLSANPEIRAVVVDVASPVSALLIQRGPRWFLKRDGAGDRPGVAVHALKVKELGAGCAALLSGVVTGDVHHIDQPQLTAAALAVGKRPLGDTGMWVWNRRSADSDVTPIQAATYALVGAVADRPTKPGAARVLASEPGAPSSRGSRRAGSRRHSTRR</sequence>
<evidence type="ECO:0000313" key="2">
    <source>
        <dbReference type="EMBL" id="QFQ29721.2"/>
    </source>
</evidence>
<protein>
    <recommendedName>
        <fullName evidence="4">Terminase</fullName>
    </recommendedName>
</protein>
<evidence type="ECO:0000256" key="1">
    <source>
        <dbReference type="SAM" id="MobiDB-lite"/>
    </source>
</evidence>
<dbReference type="InterPro" id="IPR027417">
    <property type="entry name" value="P-loop_NTPase"/>
</dbReference>
<accession>A0A5P8FKN2</accession>
<dbReference type="RefSeq" id="WP_123091055.1">
    <property type="nucleotide sequence ID" value="NZ_CP044548.2"/>
</dbReference>
<proteinExistence type="predicted"/>
<feature type="region of interest" description="Disordered" evidence="1">
    <location>
        <begin position="459"/>
        <end position="490"/>
    </location>
</feature>
<dbReference type="SUPFAM" id="SSF52540">
    <property type="entry name" value="P-loop containing nucleoside triphosphate hydrolases"/>
    <property type="match status" value="1"/>
</dbReference>
<gene>
    <name evidence="2" type="ORF">EEW87_004305</name>
</gene>
<dbReference type="EMBL" id="CP044548">
    <property type="protein sequence ID" value="QFQ29721.2"/>
    <property type="molecule type" value="Genomic_DNA"/>
</dbReference>
<dbReference type="Proteomes" id="UP000271708">
    <property type="component" value="Chromosome"/>
</dbReference>
<name>A0A5P8FKN2_9MICO</name>
<dbReference type="AlphaFoldDB" id="A0A5P8FKN2"/>
<dbReference type="Gene3D" id="3.40.50.300">
    <property type="entry name" value="P-loop containing nucleotide triphosphate hydrolases"/>
    <property type="match status" value="1"/>
</dbReference>
<organism evidence="2 3">
    <name type="scientific">Janibacter melonis</name>
    <dbReference type="NCBI Taxonomy" id="262209"/>
    <lineage>
        <taxon>Bacteria</taxon>
        <taxon>Bacillati</taxon>
        <taxon>Actinomycetota</taxon>
        <taxon>Actinomycetes</taxon>
        <taxon>Micrococcales</taxon>
        <taxon>Intrasporangiaceae</taxon>
        <taxon>Janibacter</taxon>
    </lineage>
</organism>
<reference evidence="2 3" key="1">
    <citation type="submission" date="2019-09" db="EMBL/GenBank/DDBJ databases">
        <title>Complete Genome Sequence of Janibacter melonis M714 with both human health impact and industrial applications.</title>
        <authorList>
            <person name="Jin M."/>
            <person name="Zhao Q.R."/>
        </authorList>
    </citation>
    <scope>NUCLEOTIDE SEQUENCE [LARGE SCALE GENOMIC DNA]</scope>
    <source>
        <strain evidence="2 3">M714</strain>
    </source>
</reference>
<evidence type="ECO:0000313" key="3">
    <source>
        <dbReference type="Proteomes" id="UP000271708"/>
    </source>
</evidence>
<feature type="compositionally biased region" description="Basic residues" evidence="1">
    <location>
        <begin position="477"/>
        <end position="490"/>
    </location>
</feature>
<dbReference type="KEGG" id="jme:EEW87_004305"/>
<evidence type="ECO:0008006" key="4">
    <source>
        <dbReference type="Google" id="ProtNLM"/>
    </source>
</evidence>
<feature type="compositionally biased region" description="Low complexity" evidence="1">
    <location>
        <begin position="467"/>
        <end position="476"/>
    </location>
</feature>